<feature type="compositionally biased region" description="Low complexity" evidence="1">
    <location>
        <begin position="551"/>
        <end position="561"/>
    </location>
</feature>
<feature type="compositionally biased region" description="Pro residues" evidence="1">
    <location>
        <begin position="707"/>
        <end position="720"/>
    </location>
</feature>
<feature type="region of interest" description="Disordered" evidence="1">
    <location>
        <begin position="1"/>
        <end position="22"/>
    </location>
</feature>
<dbReference type="EMBL" id="FONG01000015">
    <property type="protein sequence ID" value="SFF47388.1"/>
    <property type="molecule type" value="Genomic_DNA"/>
</dbReference>
<feature type="compositionally biased region" description="Low complexity" evidence="1">
    <location>
        <begin position="480"/>
        <end position="493"/>
    </location>
</feature>
<dbReference type="Gene3D" id="3.90.176.10">
    <property type="entry name" value="Toxin ADP-ribosyltransferase, Chain A, domain 1"/>
    <property type="match status" value="1"/>
</dbReference>
<feature type="compositionally biased region" description="Low complexity" evidence="1">
    <location>
        <begin position="820"/>
        <end position="832"/>
    </location>
</feature>
<keyword evidence="3" id="KW-1185">Reference proteome</keyword>
<dbReference type="RefSeq" id="WP_093715736.1">
    <property type="nucleotide sequence ID" value="NZ_FONG01000015.1"/>
</dbReference>
<protein>
    <submittedName>
        <fullName evidence="2">Uncharacterized protein</fullName>
    </submittedName>
</protein>
<accession>A0A1I2J066</accession>
<reference evidence="2 3" key="1">
    <citation type="submission" date="2016-10" db="EMBL/GenBank/DDBJ databases">
        <authorList>
            <person name="de Groot N.N."/>
        </authorList>
    </citation>
    <scope>NUCLEOTIDE SEQUENCE [LARGE SCALE GENOMIC DNA]</scope>
    <source>
        <strain evidence="2 3">CGMCC 4.3510</strain>
    </source>
</reference>
<evidence type="ECO:0000256" key="1">
    <source>
        <dbReference type="SAM" id="MobiDB-lite"/>
    </source>
</evidence>
<feature type="compositionally biased region" description="Low complexity" evidence="1">
    <location>
        <begin position="518"/>
        <end position="527"/>
    </location>
</feature>
<organism evidence="2 3">
    <name type="scientific">Actinacidiphila alni</name>
    <dbReference type="NCBI Taxonomy" id="380248"/>
    <lineage>
        <taxon>Bacteria</taxon>
        <taxon>Bacillati</taxon>
        <taxon>Actinomycetota</taxon>
        <taxon>Actinomycetes</taxon>
        <taxon>Kitasatosporales</taxon>
        <taxon>Streptomycetaceae</taxon>
        <taxon>Actinacidiphila</taxon>
    </lineage>
</organism>
<feature type="compositionally biased region" description="Polar residues" evidence="1">
    <location>
        <begin position="494"/>
        <end position="505"/>
    </location>
</feature>
<dbReference type="Proteomes" id="UP000199323">
    <property type="component" value="Unassembled WGS sequence"/>
</dbReference>
<feature type="region of interest" description="Disordered" evidence="1">
    <location>
        <begin position="457"/>
        <end position="869"/>
    </location>
</feature>
<sequence>MIRLLRAGRTSRGDRTPLVTSGGDGVYVVHREGALPDSVAAAAHALRGGPPGHITVVVVADSADRRLDDAVCARVDAIVAKADRTAPGTVLRLAMSAGAAERPGHAAPARRICEKWGIDVLAPAGAAMLVPGGTLFAPGGPDAAGGWWRFSPGTVPRRLGVGEPAPDWQQALDRARPPEPEGHLVERVPAGLLIRSAAEASPDGADSVRYAVPADTARPALIVGVPGTPPVTADALAAVVAALPGRLRGAVRLLPGDGRDLLVLGQRVADLLGVPTHVVSGLPVLYDDRPAHGAPAAAGARVVHVGPDGTPLWQPYVEAVVCEPAGTAGSPGPRLAEWRPPVPGLARDPEPGVMRLNRDWQVAVTRSGLRVDRRGQGPALSSVNARPVRPEVMTIDIGLPGQPLDDSLTAVLDDLFAALEDGPRERGVVRLHGTLSAEGHQALRRVAVRHGLALGAAPADADDDAGSALLAPLPEPVRRSSGSTAAASGPATSQRRSGARRTSVTAPLRSGRPGVGGEPPAETPGPGIASAAKRGVEGEPPAGPLGGPEGGAAERPGTGEEYGTPTSGIGTGGETDAPLGAPVTGRRPIADPPEGEEQLAPDPESVPPPPTRSAAARAEARPALETGSGGHDAAASERRGAESTSDPRPAGGPRTGSGRADVTSGPSADTPVGGHGVAASAGLPVVPGGVPATGDPAAVPSSAAPHRTPPVVPTGTPVPPASGGATVESRADDAADGSLRTANDSLVPGTGPAPTRSGTVTTGDATAPDRRTPSSVPPPGEALYPGSDDDWQEREATRADDDREEPAATRDGPTRAGHSTAIAPGPTAANAARMPLTEPEHGPLPDDGPTTPHERAAPSPGAPNRTASEGLRAPAPRVIAHLPVAPGRLSVPSEHLALRGLLGGRWDRHASAVERALTALPGLRAAADRGLGPDLVAVHAYLTAAGSDGRDEDEHGLNDAWLTAALGRRDGRALAYLCCLASGLNRLPSYRGVAARPAGVLDAGSRLLLPGEELAEPGPVAAATVAKAYPAMPDDHYLFWSATGRRVASLTEPGPGPVSGPAEVVFGPGSRFRVLKVTERAGATVILLRELAAGAPPSVPGRLDASDTRVLDRLLDATELPTAQGTGAEPAVRGAGVLGLFAPGAADI</sequence>
<evidence type="ECO:0000313" key="3">
    <source>
        <dbReference type="Proteomes" id="UP000199323"/>
    </source>
</evidence>
<feature type="compositionally biased region" description="Low complexity" evidence="1">
    <location>
        <begin position="612"/>
        <end position="623"/>
    </location>
</feature>
<feature type="compositionally biased region" description="Basic and acidic residues" evidence="1">
    <location>
        <begin position="793"/>
        <end position="808"/>
    </location>
</feature>
<dbReference type="AlphaFoldDB" id="A0A1I2J066"/>
<gene>
    <name evidence="2" type="ORF">SAMN05216251_115115</name>
</gene>
<proteinExistence type="predicted"/>
<dbReference type="OrthoDB" id="3320501at2"/>
<dbReference type="STRING" id="380248.SAMN05216251_115115"/>
<name>A0A1I2J066_9ACTN</name>
<evidence type="ECO:0000313" key="2">
    <source>
        <dbReference type="EMBL" id="SFF47388.1"/>
    </source>
</evidence>